<sequence length="60" mass="6394">MTGNSVKVFIDGVPIRNFGPSFSLNSIPPSLIKRIEVYKGVVPPHLSDDAMGGAINVVLK</sequence>
<dbReference type="Gene3D" id="2.170.130.10">
    <property type="entry name" value="TonB-dependent receptor, plug domain"/>
    <property type="match status" value="1"/>
</dbReference>
<reference evidence="4 5" key="1">
    <citation type="journal article" date="2013" name="Genome Announc.">
        <title>Draft Genome Sequence of Cyclobacterium qasimii Strain M12-11BT, Isolated from Arctic Marine Sediment.</title>
        <authorList>
            <person name="Shivaji S."/>
            <person name="Ara S."/>
            <person name="Singh A."/>
            <person name="Kumar Pinnaka A."/>
        </authorList>
    </citation>
    <scope>NUCLEOTIDE SEQUENCE [LARGE SCALE GENOMIC DNA]</scope>
    <source>
        <strain evidence="4 5">M12-11B</strain>
    </source>
</reference>
<dbReference type="PROSITE" id="PS52016">
    <property type="entry name" value="TONB_DEPENDENT_REC_3"/>
    <property type="match status" value="1"/>
</dbReference>
<dbReference type="STRING" id="641524.ADICYQ_2003"/>
<proteinExistence type="inferred from homology"/>
<organism evidence="4 5">
    <name type="scientific">Cyclobacterium qasimii M12-11B</name>
    <dbReference type="NCBI Taxonomy" id="641524"/>
    <lineage>
        <taxon>Bacteria</taxon>
        <taxon>Pseudomonadati</taxon>
        <taxon>Bacteroidota</taxon>
        <taxon>Cytophagia</taxon>
        <taxon>Cytophagales</taxon>
        <taxon>Cyclobacteriaceae</taxon>
        <taxon>Cyclobacterium</taxon>
    </lineage>
</organism>
<comment type="similarity">
    <text evidence="2">Belongs to the TonB-dependent receptor family.</text>
</comment>
<keyword evidence="2" id="KW-0472">Membrane</keyword>
<dbReference type="PANTHER" id="PTHR30069:SF29">
    <property type="entry name" value="HEMOGLOBIN AND HEMOGLOBIN-HAPTOGLOBIN-BINDING PROTEIN 1-RELATED"/>
    <property type="match status" value="1"/>
</dbReference>
<dbReference type="InterPro" id="IPR037066">
    <property type="entry name" value="Plug_dom_sf"/>
</dbReference>
<dbReference type="GO" id="GO:0009279">
    <property type="term" value="C:cell outer membrane"/>
    <property type="evidence" value="ECO:0007669"/>
    <property type="project" value="UniProtKB-SubCell"/>
</dbReference>
<protein>
    <submittedName>
        <fullName evidence="4">TonB-dependent receptor</fullName>
    </submittedName>
</protein>
<dbReference type="PANTHER" id="PTHR30069">
    <property type="entry name" value="TONB-DEPENDENT OUTER MEMBRANE RECEPTOR"/>
    <property type="match status" value="1"/>
</dbReference>
<dbReference type="EMBL" id="ATNM01000088">
    <property type="protein sequence ID" value="EPR68972.1"/>
    <property type="molecule type" value="Genomic_DNA"/>
</dbReference>
<dbReference type="Pfam" id="PF07715">
    <property type="entry name" value="Plug"/>
    <property type="match status" value="1"/>
</dbReference>
<gene>
    <name evidence="4" type="ORF">ADICYQ_2003</name>
</gene>
<evidence type="ECO:0000259" key="3">
    <source>
        <dbReference type="Pfam" id="PF07715"/>
    </source>
</evidence>
<dbReference type="GO" id="GO:0044718">
    <property type="term" value="P:siderophore transmembrane transport"/>
    <property type="evidence" value="ECO:0007669"/>
    <property type="project" value="TreeGrafter"/>
</dbReference>
<keyword evidence="2" id="KW-0812">Transmembrane</keyword>
<accession>S7VHF6</accession>
<keyword evidence="2" id="KW-0813">Transport</keyword>
<evidence type="ECO:0000256" key="2">
    <source>
        <dbReference type="PROSITE-ProRule" id="PRU01360"/>
    </source>
</evidence>
<keyword evidence="2" id="KW-0998">Cell outer membrane</keyword>
<name>S7VHF6_9BACT</name>
<keyword evidence="2" id="KW-1134">Transmembrane beta strand</keyword>
<evidence type="ECO:0000256" key="1">
    <source>
        <dbReference type="ARBA" id="ARBA00022729"/>
    </source>
</evidence>
<dbReference type="Proteomes" id="UP000014974">
    <property type="component" value="Unassembled WGS sequence"/>
</dbReference>
<dbReference type="AlphaFoldDB" id="S7VHF6"/>
<comment type="caution">
    <text evidence="4">The sequence shown here is derived from an EMBL/GenBank/DDBJ whole genome shotgun (WGS) entry which is preliminary data.</text>
</comment>
<keyword evidence="4" id="KW-0675">Receptor</keyword>
<evidence type="ECO:0000313" key="4">
    <source>
        <dbReference type="EMBL" id="EPR68972.1"/>
    </source>
</evidence>
<feature type="domain" description="TonB-dependent receptor plug" evidence="3">
    <location>
        <begin position="2"/>
        <end position="54"/>
    </location>
</feature>
<evidence type="ECO:0000313" key="5">
    <source>
        <dbReference type="Proteomes" id="UP000014974"/>
    </source>
</evidence>
<dbReference type="GO" id="GO:0015344">
    <property type="term" value="F:siderophore uptake transmembrane transporter activity"/>
    <property type="evidence" value="ECO:0007669"/>
    <property type="project" value="TreeGrafter"/>
</dbReference>
<keyword evidence="1" id="KW-0732">Signal</keyword>
<dbReference type="eggNOG" id="COG4206">
    <property type="taxonomic scope" value="Bacteria"/>
</dbReference>
<dbReference type="InterPro" id="IPR012910">
    <property type="entry name" value="Plug_dom"/>
</dbReference>
<dbReference type="PATRIC" id="fig|641524.5.peg.1985"/>
<dbReference type="InterPro" id="IPR039426">
    <property type="entry name" value="TonB-dep_rcpt-like"/>
</dbReference>
<comment type="subcellular location">
    <subcellularLocation>
        <location evidence="2">Cell outer membrane</location>
        <topology evidence="2">Multi-pass membrane protein</topology>
    </subcellularLocation>
</comment>
<dbReference type="SUPFAM" id="SSF56935">
    <property type="entry name" value="Porins"/>
    <property type="match status" value="1"/>
</dbReference>